<keyword evidence="7" id="KW-1185">Reference proteome</keyword>
<dbReference type="Proteomes" id="UP000254133">
    <property type="component" value="Unassembled WGS sequence"/>
</dbReference>
<dbReference type="EMBL" id="UGPZ01000002">
    <property type="protein sequence ID" value="STY90995.1"/>
    <property type="molecule type" value="Genomic_DNA"/>
</dbReference>
<feature type="signal peptide" evidence="1">
    <location>
        <begin position="1"/>
        <end position="19"/>
    </location>
</feature>
<dbReference type="EMBL" id="CP087781">
    <property type="protein sequence ID" value="UZA51283.1"/>
    <property type="molecule type" value="Genomic_DNA"/>
</dbReference>
<name>A0A1S9ZSN2_MORBO</name>
<dbReference type="PROSITE" id="PS51257">
    <property type="entry name" value="PROKAR_LIPOPROTEIN"/>
    <property type="match status" value="1"/>
</dbReference>
<evidence type="ECO:0000256" key="1">
    <source>
        <dbReference type="SAM" id="SignalP"/>
    </source>
</evidence>
<gene>
    <name evidence="3" type="ORF">LP092_02100</name>
    <name evidence="4" type="ORF">LP129_12475</name>
    <name evidence="2" type="ORF">NCTC9426_01028</name>
</gene>
<keyword evidence="1" id="KW-0732">Signal</keyword>
<evidence type="ECO:0000313" key="3">
    <source>
        <dbReference type="EMBL" id="UZA03583.1"/>
    </source>
</evidence>
<dbReference type="Proteomes" id="UP001163632">
    <property type="component" value="Chromosome"/>
</dbReference>
<dbReference type="EMBL" id="CP087830">
    <property type="protein sequence ID" value="UZA03583.1"/>
    <property type="molecule type" value="Genomic_DNA"/>
</dbReference>
<organism evidence="2 5">
    <name type="scientific">Moraxella bovis</name>
    <dbReference type="NCBI Taxonomy" id="476"/>
    <lineage>
        <taxon>Bacteria</taxon>
        <taxon>Pseudomonadati</taxon>
        <taxon>Pseudomonadota</taxon>
        <taxon>Gammaproteobacteria</taxon>
        <taxon>Moraxellales</taxon>
        <taxon>Moraxellaceae</taxon>
        <taxon>Moraxella</taxon>
    </lineage>
</organism>
<evidence type="ECO:0000313" key="5">
    <source>
        <dbReference type="Proteomes" id="UP000254133"/>
    </source>
</evidence>
<evidence type="ECO:0000313" key="2">
    <source>
        <dbReference type="EMBL" id="STY90995.1"/>
    </source>
</evidence>
<dbReference type="STRING" id="476.B0182_13740"/>
<evidence type="ECO:0008006" key="8">
    <source>
        <dbReference type="Google" id="ProtNLM"/>
    </source>
</evidence>
<reference evidence="2 5" key="1">
    <citation type="submission" date="2018-06" db="EMBL/GenBank/DDBJ databases">
        <authorList>
            <consortium name="Pathogen Informatics"/>
            <person name="Doyle S."/>
        </authorList>
    </citation>
    <scope>NUCLEOTIDE SEQUENCE [LARGE SCALE GENOMIC DNA]</scope>
    <source>
        <strain evidence="2 5">NCTC9426</strain>
    </source>
</reference>
<sequence>MNKLIISIFVYFSIFFLAACDINQDKKIDNTTNEKLSSISSADISSKHFSYDDFKEIKKPFHDTNCNYSELLKQNIELKFNNDYFYAYEKNKGNRESIDNLEQKEKCLILNSTDVTAYNNNIIIFKKKLGSVSKNDIDRNKVDGFDFTKKVSCKIGNEDDYGHPFIIEYRKTNNILSRNIVKNESFNFDCIFDKNIEKNKKEYHDHNRIILENNHKKTSFDFNQDGLIDKISLTKPADMDERNFNITINILKNTGNNYQKIIENTIMLEEPTSGCGLDGLQEIWGDGNSLNVIYQTCIDRKFATRNVSFAFNALSNDFILIKNEIEFSDIDGNSELHVCEVTGVDFSEFDGACY</sequence>
<proteinExistence type="predicted"/>
<accession>A0A1S9ZSN2</accession>
<evidence type="ECO:0000313" key="6">
    <source>
        <dbReference type="Proteomes" id="UP001163283"/>
    </source>
</evidence>
<evidence type="ECO:0000313" key="7">
    <source>
        <dbReference type="Proteomes" id="UP001163632"/>
    </source>
</evidence>
<protein>
    <recommendedName>
        <fullName evidence="8">Lipoprotein</fullName>
    </recommendedName>
</protein>
<reference evidence="3 6" key="2">
    <citation type="journal article" date="2022" name="BMC Microbiol.">
        <title>Whole genome sequencing of Moraxella bovis strains from North America reveals two genotypes with different genetic determinants.</title>
        <authorList>
            <person name="Wynn E.L."/>
            <person name="Hille M.M."/>
            <person name="Loy J.D."/>
            <person name="Schuller G."/>
            <person name="Kuhn K.L."/>
            <person name="Dickey A.M."/>
            <person name="Bono J.L."/>
            <person name="Clawson M.L."/>
        </authorList>
    </citation>
    <scope>NUCLEOTIDE SEQUENCE [LARGE SCALE GENOMIC DNA]</scope>
    <source>
        <strain evidence="3">SAM102599</strain>
        <strain evidence="4 6">SAM57978</strain>
    </source>
</reference>
<evidence type="ECO:0000313" key="4">
    <source>
        <dbReference type="EMBL" id="UZA51283.1"/>
    </source>
</evidence>
<dbReference type="RefSeq" id="WP_078275427.1">
    <property type="nucleotide sequence ID" value="NZ_CP030241.1"/>
</dbReference>
<dbReference type="Proteomes" id="UP001163283">
    <property type="component" value="Chromosome"/>
</dbReference>
<dbReference type="AlphaFoldDB" id="A0A1S9ZSN2"/>
<dbReference type="KEGG" id="mboi:DQF64_12335"/>
<feature type="chain" id="PRO_5044566279" description="Lipoprotein" evidence="1">
    <location>
        <begin position="20"/>
        <end position="354"/>
    </location>
</feature>